<dbReference type="InterPro" id="IPR002591">
    <property type="entry name" value="Phosphodiest/P_Trfase"/>
</dbReference>
<dbReference type="PANTHER" id="PTHR10151:SF120">
    <property type="entry name" value="BIS(5'-ADENOSYL)-TRIPHOSPHATASE"/>
    <property type="match status" value="1"/>
</dbReference>
<dbReference type="Proteomes" id="UP000032737">
    <property type="component" value="Chromosome"/>
</dbReference>
<dbReference type="SUPFAM" id="SSF53649">
    <property type="entry name" value="Alkaline phosphatase-like"/>
    <property type="match status" value="1"/>
</dbReference>
<dbReference type="InterPro" id="IPR017850">
    <property type="entry name" value="Alkaline_phosphatase_core_sf"/>
</dbReference>
<dbReference type="Gene3D" id="3.40.720.10">
    <property type="entry name" value="Alkaline Phosphatase, subunit A"/>
    <property type="match status" value="1"/>
</dbReference>
<organism evidence="1 2">
    <name type="scientific">Acholeplasma brassicae</name>
    <dbReference type="NCBI Taxonomy" id="61635"/>
    <lineage>
        <taxon>Bacteria</taxon>
        <taxon>Bacillati</taxon>
        <taxon>Mycoplasmatota</taxon>
        <taxon>Mollicutes</taxon>
        <taxon>Acholeplasmatales</taxon>
        <taxon>Acholeplasmataceae</taxon>
        <taxon>Acholeplasma</taxon>
    </lineage>
</organism>
<dbReference type="PANTHER" id="PTHR10151">
    <property type="entry name" value="ECTONUCLEOTIDE PYROPHOSPHATASE/PHOSPHODIESTERASE"/>
    <property type="match status" value="1"/>
</dbReference>
<dbReference type="AlphaFoldDB" id="U4KRF3"/>
<evidence type="ECO:0000313" key="2">
    <source>
        <dbReference type="Proteomes" id="UP000032737"/>
    </source>
</evidence>
<dbReference type="RefSeq" id="WP_030004558.1">
    <property type="nucleotide sequence ID" value="NC_022549.1"/>
</dbReference>
<dbReference type="EMBL" id="FO681348">
    <property type="protein sequence ID" value="CCV65698.1"/>
    <property type="molecule type" value="Genomic_DNA"/>
</dbReference>
<dbReference type="OrthoDB" id="502398at2"/>
<dbReference type="HOGENOM" id="CLU_039939_1_0_14"/>
<name>U4KRF3_9MOLU</name>
<sequence>MKTVYPNYQNSILNVSATILKHYGVTSPYDSIQLLENELNMNPKHVMLVLLDGLGVNIIKNNTSKDSIFRTLMKAEITSVFPPTTVAATTSVISGLPPFSHGHIGWTQYNKKDDSNTVVFMNEDFYDKTKVLKENFQRRDLSYETIFTKIKRANPNLHVYEVFPSFRDNGFDTFKAQVDHLINVSKGKASFSYCYWVEPDKTIHETGTKDPQLTKLIGQLEKEVKRLITNVAKDTLIVLIADHGLVDVKPININNEQTLLETLRRMPSVEPRACAFYLKDGMHEAFKNEFKRLFKKNFILLTRKEFLETKLLGDGVKHPLLNEFIGDYMAIAKSNYMIQLKEVNQFKAHHAGLLKDEMMVPLIMHHQS</sequence>
<evidence type="ECO:0000313" key="1">
    <source>
        <dbReference type="EMBL" id="CCV65698.1"/>
    </source>
</evidence>
<gene>
    <name evidence="1" type="ORF">BN8530677</name>
</gene>
<dbReference type="GO" id="GO:0016787">
    <property type="term" value="F:hydrolase activity"/>
    <property type="evidence" value="ECO:0007669"/>
    <property type="project" value="UniProtKB-ARBA"/>
</dbReference>
<reference evidence="1 2" key="1">
    <citation type="journal article" date="2013" name="J. Mol. Microbiol. Biotechnol.">
        <title>Analysis of the Complete Genomes of Acholeplasma brassicae , A. palmae and A. laidlawii and Their Comparison to the Obligate Parasites from ' Candidatus Phytoplasma'.</title>
        <authorList>
            <person name="Kube M."/>
            <person name="Siewert C."/>
            <person name="Migdoll A.M."/>
            <person name="Duduk B."/>
            <person name="Holz S."/>
            <person name="Rabus R."/>
            <person name="Seemuller E."/>
            <person name="Mitrovic J."/>
            <person name="Muller I."/>
            <person name="Buttner C."/>
            <person name="Reinhardt R."/>
        </authorList>
    </citation>
    <scope>NUCLEOTIDE SEQUENCE [LARGE SCALE GENOMIC DNA]</scope>
    <source>
        <strain evidence="2">0502</strain>
    </source>
</reference>
<accession>U4KRF3</accession>
<dbReference type="Pfam" id="PF01663">
    <property type="entry name" value="Phosphodiest"/>
    <property type="match status" value="1"/>
</dbReference>
<protein>
    <submittedName>
        <fullName evidence="1">Type I phosphodiesterase/nucleotide pyrophosphatase</fullName>
    </submittedName>
</protein>
<keyword evidence="2" id="KW-1185">Reference proteome</keyword>
<proteinExistence type="predicted"/>
<dbReference type="STRING" id="61635.BN8530677"/>
<dbReference type="KEGG" id="abra:BN8530677"/>